<evidence type="ECO:0000259" key="2">
    <source>
        <dbReference type="PROSITE" id="PS50966"/>
    </source>
</evidence>
<dbReference type="OrthoDB" id="119028at2759"/>
<evidence type="ECO:0000256" key="1">
    <source>
        <dbReference type="PROSITE-ProRule" id="PRU00325"/>
    </source>
</evidence>
<dbReference type="AlphaFoldDB" id="A0A7E5WXS7"/>
<proteinExistence type="predicted"/>
<keyword evidence="1" id="KW-0862">Zinc</keyword>
<dbReference type="InParanoid" id="A0A7E5WXS7"/>
<dbReference type="InterPro" id="IPR007527">
    <property type="entry name" value="Znf_SWIM"/>
</dbReference>
<dbReference type="KEGG" id="tnl:113506450"/>
<accession>A0A7E5WXS7</accession>
<keyword evidence="3" id="KW-1185">Reference proteome</keyword>
<reference evidence="4" key="1">
    <citation type="submission" date="2025-08" db="UniProtKB">
        <authorList>
            <consortium name="RefSeq"/>
        </authorList>
    </citation>
    <scope>IDENTIFICATION</scope>
</reference>
<dbReference type="Proteomes" id="UP000322000">
    <property type="component" value="Chromosome 15"/>
</dbReference>
<organism evidence="3 4">
    <name type="scientific">Trichoplusia ni</name>
    <name type="common">Cabbage looper</name>
    <dbReference type="NCBI Taxonomy" id="7111"/>
    <lineage>
        <taxon>Eukaryota</taxon>
        <taxon>Metazoa</taxon>
        <taxon>Ecdysozoa</taxon>
        <taxon>Arthropoda</taxon>
        <taxon>Hexapoda</taxon>
        <taxon>Insecta</taxon>
        <taxon>Pterygota</taxon>
        <taxon>Neoptera</taxon>
        <taxon>Endopterygota</taxon>
        <taxon>Lepidoptera</taxon>
        <taxon>Glossata</taxon>
        <taxon>Ditrysia</taxon>
        <taxon>Noctuoidea</taxon>
        <taxon>Noctuidae</taxon>
        <taxon>Plusiinae</taxon>
        <taxon>Trichoplusia</taxon>
    </lineage>
</organism>
<feature type="domain" description="SWIM-type" evidence="2">
    <location>
        <begin position="571"/>
        <end position="608"/>
    </location>
</feature>
<evidence type="ECO:0000313" key="3">
    <source>
        <dbReference type="Proteomes" id="UP000322000"/>
    </source>
</evidence>
<keyword evidence="1" id="KW-0863">Zinc-finger</keyword>
<dbReference type="PROSITE" id="PS50966">
    <property type="entry name" value="ZF_SWIM"/>
    <property type="match status" value="1"/>
</dbReference>
<dbReference type="RefSeq" id="XP_026745102.1">
    <property type="nucleotide sequence ID" value="XM_026889301.1"/>
</dbReference>
<evidence type="ECO:0000313" key="4">
    <source>
        <dbReference type="RefSeq" id="XP_026745102.1"/>
    </source>
</evidence>
<gene>
    <name evidence="4" type="primary">LOC113506450</name>
</gene>
<protein>
    <submittedName>
        <fullName evidence="4">Uncharacterized protein LOC113506450</fullName>
    </submittedName>
</protein>
<keyword evidence="1" id="KW-0479">Metal-binding</keyword>
<name>A0A7E5WXS7_TRINI</name>
<dbReference type="GO" id="GO:0008270">
    <property type="term" value="F:zinc ion binding"/>
    <property type="evidence" value="ECO:0007669"/>
    <property type="project" value="UniProtKB-KW"/>
</dbReference>
<sequence>MPIIPSAILRVSRPLQSRLHSCCVKSRSKINEHIVSKKRVKMAQILEEQVESSDSNSDCEPPTVYHYYSHAQELQIPAKFPRYNWVLLSRYDTLELALDNIRKEDTWDEDHTYDWEDDKMYFKCTQGNCPCKRYVLVEYETTLVSMYRTETQHDHKNRKVSEDFDKRVLKEIKKCLKMDMLEPSVIVSALSEMENIVTPSEDEVVDYISYINKKKIKRQCFDPEDLRMFLIRYSRIPDDNHEPFVIDYELNPLGLPLFFRMVLSTKYLLNFAASANIIHASAHYRLTWQGFPVVVVGTSDRDKQFHPICLFVTSNEYETKEDYKLIFGCLRQKIPYYFRKRFNPKFLVNDASDSIQRAFQETFTSGKIRICWGFARKVIKSHAKLVVDKPTQKEMFADLEMLHTITRKGAFNAGMYFFMKKYQEYTDFIDYLNEEWILKNRNWYLGAVPGTPPTNSTFNQYIRELRAKKVINDDQNLVNFLLTSSKLVNEWSTRYSRDKNFVFVTETTIDLALWANSFCWSRHPKELVMVRQNDRYLYYQVPVGDRNSCKRFTYPPTNLKEFKNQYMSNWHVVMPVIKSHWQYGKCNCPKFFKNYMCPHVVGMALRLKFATVPAKAKALAYKERPQRMKAYMLKLRDAVESD</sequence>
<dbReference type="GeneID" id="113506450"/>